<evidence type="ECO:0000313" key="2">
    <source>
        <dbReference type="Proteomes" id="UP000323597"/>
    </source>
</evidence>
<keyword evidence="2" id="KW-1185">Reference proteome</keyword>
<dbReference type="EMBL" id="CM017657">
    <property type="protein sequence ID" value="TYI66250.1"/>
    <property type="molecule type" value="Genomic_DNA"/>
</dbReference>
<sequence>MGRASFYSIAFFSKLRISRVAVTRVHFSFFGNQ</sequence>
<dbReference type="Proteomes" id="UP000323597">
    <property type="component" value="Chromosome D09"/>
</dbReference>
<evidence type="ECO:0000313" key="1">
    <source>
        <dbReference type="EMBL" id="TYI66250.1"/>
    </source>
</evidence>
<protein>
    <submittedName>
        <fullName evidence="1">Uncharacterized protein</fullName>
    </submittedName>
</protein>
<gene>
    <name evidence="1" type="ORF">E1A91_D09G211000v1</name>
</gene>
<accession>A0A5D2TME1</accession>
<name>A0A5D2TME1_GOSMU</name>
<dbReference type="AlphaFoldDB" id="A0A5D2TME1"/>
<reference evidence="1 2" key="1">
    <citation type="submission" date="2019-07" db="EMBL/GenBank/DDBJ databases">
        <title>WGS assembly of Gossypium mustelinum.</title>
        <authorList>
            <person name="Chen Z.J."/>
            <person name="Sreedasyam A."/>
            <person name="Ando A."/>
            <person name="Song Q."/>
            <person name="De L."/>
            <person name="Hulse-Kemp A."/>
            <person name="Ding M."/>
            <person name="Ye W."/>
            <person name="Kirkbride R."/>
            <person name="Jenkins J."/>
            <person name="Plott C."/>
            <person name="Lovell J."/>
            <person name="Lin Y.-M."/>
            <person name="Vaughn R."/>
            <person name="Liu B."/>
            <person name="Li W."/>
            <person name="Simpson S."/>
            <person name="Scheffler B."/>
            <person name="Saski C."/>
            <person name="Grover C."/>
            <person name="Hu G."/>
            <person name="Conover J."/>
            <person name="Carlson J."/>
            <person name="Shu S."/>
            <person name="Boston L."/>
            <person name="Williams M."/>
            <person name="Peterson D."/>
            <person name="Mcgee K."/>
            <person name="Jones D."/>
            <person name="Wendel J."/>
            <person name="Stelly D."/>
            <person name="Grimwood J."/>
            <person name="Schmutz J."/>
        </authorList>
    </citation>
    <scope>NUCLEOTIDE SEQUENCE [LARGE SCALE GENOMIC DNA]</scope>
    <source>
        <strain evidence="1">1408120.09</strain>
    </source>
</reference>
<proteinExistence type="predicted"/>
<organism evidence="1 2">
    <name type="scientific">Gossypium mustelinum</name>
    <name type="common">Cotton</name>
    <name type="synonym">Gossypium caicoense</name>
    <dbReference type="NCBI Taxonomy" id="34275"/>
    <lineage>
        <taxon>Eukaryota</taxon>
        <taxon>Viridiplantae</taxon>
        <taxon>Streptophyta</taxon>
        <taxon>Embryophyta</taxon>
        <taxon>Tracheophyta</taxon>
        <taxon>Spermatophyta</taxon>
        <taxon>Magnoliopsida</taxon>
        <taxon>eudicotyledons</taxon>
        <taxon>Gunneridae</taxon>
        <taxon>Pentapetalae</taxon>
        <taxon>rosids</taxon>
        <taxon>malvids</taxon>
        <taxon>Malvales</taxon>
        <taxon>Malvaceae</taxon>
        <taxon>Malvoideae</taxon>
        <taxon>Gossypium</taxon>
    </lineage>
</organism>